<keyword evidence="4" id="KW-0479">Metal-binding</keyword>
<keyword evidence="3" id="KW-0645">Protease</keyword>
<dbReference type="PROSITE" id="PS51885">
    <property type="entry name" value="NEPRILYSIN"/>
    <property type="match status" value="1"/>
</dbReference>
<name>A0A346XXR0_9ACTN</name>
<dbReference type="InterPro" id="IPR008753">
    <property type="entry name" value="Peptidase_M13_N"/>
</dbReference>
<dbReference type="Pfam" id="PF01431">
    <property type="entry name" value="Peptidase_M13"/>
    <property type="match status" value="1"/>
</dbReference>
<evidence type="ECO:0000256" key="6">
    <source>
        <dbReference type="ARBA" id="ARBA00022833"/>
    </source>
</evidence>
<evidence type="ECO:0000256" key="2">
    <source>
        <dbReference type="ARBA" id="ARBA00007357"/>
    </source>
</evidence>
<keyword evidence="6" id="KW-0862">Zinc</keyword>
<evidence type="ECO:0000313" key="10">
    <source>
        <dbReference type="EMBL" id="AXV07007.1"/>
    </source>
</evidence>
<dbReference type="GO" id="GO:0004222">
    <property type="term" value="F:metalloendopeptidase activity"/>
    <property type="evidence" value="ECO:0007669"/>
    <property type="project" value="InterPro"/>
</dbReference>
<dbReference type="CDD" id="cd08662">
    <property type="entry name" value="M13"/>
    <property type="match status" value="1"/>
</dbReference>
<protein>
    <submittedName>
        <fullName evidence="10">Metallopeptidase</fullName>
    </submittedName>
</protein>
<dbReference type="InterPro" id="IPR024079">
    <property type="entry name" value="MetalloPept_cat_dom_sf"/>
</dbReference>
<dbReference type="Pfam" id="PF05649">
    <property type="entry name" value="Peptidase_M13_N"/>
    <property type="match status" value="1"/>
</dbReference>
<evidence type="ECO:0000256" key="5">
    <source>
        <dbReference type="ARBA" id="ARBA00022801"/>
    </source>
</evidence>
<dbReference type="SUPFAM" id="SSF55486">
    <property type="entry name" value="Metalloproteases ('zincins'), catalytic domain"/>
    <property type="match status" value="1"/>
</dbReference>
<gene>
    <name evidence="10" type="ORF">DVS28_a2325</name>
</gene>
<dbReference type="InterPro" id="IPR018497">
    <property type="entry name" value="Peptidase_M13_C"/>
</dbReference>
<keyword evidence="11" id="KW-1185">Reference proteome</keyword>
<dbReference type="InterPro" id="IPR000718">
    <property type="entry name" value="Peptidase_M13"/>
</dbReference>
<evidence type="ECO:0000259" key="9">
    <source>
        <dbReference type="Pfam" id="PF05649"/>
    </source>
</evidence>
<dbReference type="PRINTS" id="PR00786">
    <property type="entry name" value="NEPRILYSIN"/>
</dbReference>
<keyword evidence="7" id="KW-0482">Metalloprotease</keyword>
<sequence>MSVARDFDTIDDLDLDPAVRPQDDLFGHVNGNWVERTEIPDDRATHGSFAILNDMSEEQVRTIITDAAEGRITGEEATKIGDLYASFVDEETVEALGVTPLQSTWARIADVADTDGLVALMGQLAREGVGGVVSLSPWIDRGNPERYLLHLAQSGLGLPDESYYRLDEHAEIRSAYVGHVERMMALATDHGLAPIGDGDPAAVANDVMALETRLAAAHWDRTATRDAAKTYNLVDADGLAGLLPTAPTWLTAMGLAESQWAEVVVGQPDVLEAVSTALDEVDLVVWQRWLAWRVLRSTASYLSSPFVDERFDFTGRILTGAKELKERWKRGVATVQGVMGEAVGKLYVERHYPPEAEAQMAELVDNLLKAYEARISTLDWMAEETRKEALAKLATFRPKIGRPVKWRDYGDLVIDPKDLVGNLRRAAASTFDWEVGKVDRPVDRDEWFMTPQTVNAYYNPAMNEIVFPAAILQPPFFDPTTDPAYNYGAIGAVIGHEIGHGFDDQGSRYDGSGTLRDWWTEGDRERFDERAQALKDQYSAFSPRDLGEEHTVNGELTVGENIGDLGGVAVAHHAYRLFLGGQEAPVVDGLTGDQRFFVGWARVWRVASRTEEAIRRLTVDPHSPPEFRVNVVRNIDAFHEAFGTTSEDGLWLEPDQRVAIW</sequence>
<dbReference type="GO" id="GO:0005886">
    <property type="term" value="C:plasma membrane"/>
    <property type="evidence" value="ECO:0007669"/>
    <property type="project" value="TreeGrafter"/>
</dbReference>
<dbReference type="EMBL" id="CP031165">
    <property type="protein sequence ID" value="AXV07007.1"/>
    <property type="molecule type" value="Genomic_DNA"/>
</dbReference>
<evidence type="ECO:0000256" key="4">
    <source>
        <dbReference type="ARBA" id="ARBA00022723"/>
    </source>
</evidence>
<reference evidence="10 11" key="1">
    <citation type="submission" date="2018-09" db="EMBL/GenBank/DDBJ databases">
        <title>Complete genome sequence of Euzebya sp. DY32-46 isolated from seawater of Pacific Ocean.</title>
        <authorList>
            <person name="Xu L."/>
            <person name="Wu Y.-H."/>
            <person name="Xu X.-W."/>
        </authorList>
    </citation>
    <scope>NUCLEOTIDE SEQUENCE [LARGE SCALE GENOMIC DNA]</scope>
    <source>
        <strain evidence="10 11">DY32-46</strain>
    </source>
</reference>
<dbReference type="InterPro" id="IPR042089">
    <property type="entry name" value="Peptidase_M13_dom_2"/>
</dbReference>
<evidence type="ECO:0000313" key="11">
    <source>
        <dbReference type="Proteomes" id="UP000264006"/>
    </source>
</evidence>
<dbReference type="Gene3D" id="1.10.1380.10">
    <property type="entry name" value="Neutral endopeptidase , domain2"/>
    <property type="match status" value="1"/>
</dbReference>
<dbReference type="PANTHER" id="PTHR11733:SF167">
    <property type="entry name" value="FI17812P1-RELATED"/>
    <property type="match status" value="1"/>
</dbReference>
<evidence type="ECO:0000256" key="1">
    <source>
        <dbReference type="ARBA" id="ARBA00001947"/>
    </source>
</evidence>
<keyword evidence="5" id="KW-0378">Hydrolase</keyword>
<evidence type="ECO:0000256" key="3">
    <source>
        <dbReference type="ARBA" id="ARBA00022670"/>
    </source>
</evidence>
<evidence type="ECO:0000256" key="7">
    <source>
        <dbReference type="ARBA" id="ARBA00023049"/>
    </source>
</evidence>
<accession>A0A346XXR0</accession>
<dbReference type="PANTHER" id="PTHR11733">
    <property type="entry name" value="ZINC METALLOPROTEASE FAMILY M13 NEPRILYSIN-RELATED"/>
    <property type="match status" value="1"/>
</dbReference>
<dbReference type="KEGG" id="euz:DVS28_a2325"/>
<dbReference type="RefSeq" id="WP_114591570.1">
    <property type="nucleotide sequence ID" value="NZ_CAXIBR010000108.1"/>
</dbReference>
<comment type="cofactor">
    <cofactor evidence="1">
        <name>Zn(2+)</name>
        <dbReference type="ChEBI" id="CHEBI:29105"/>
    </cofactor>
</comment>
<dbReference type="GO" id="GO:0046872">
    <property type="term" value="F:metal ion binding"/>
    <property type="evidence" value="ECO:0007669"/>
    <property type="project" value="UniProtKB-KW"/>
</dbReference>
<feature type="domain" description="Peptidase M13 C-terminal" evidence="8">
    <location>
        <begin position="455"/>
        <end position="658"/>
    </location>
</feature>
<dbReference type="Proteomes" id="UP000264006">
    <property type="component" value="Chromosome"/>
</dbReference>
<dbReference type="GO" id="GO:0016485">
    <property type="term" value="P:protein processing"/>
    <property type="evidence" value="ECO:0007669"/>
    <property type="project" value="TreeGrafter"/>
</dbReference>
<dbReference type="AlphaFoldDB" id="A0A346XXR0"/>
<organism evidence="10 11">
    <name type="scientific">Euzebya pacifica</name>
    <dbReference type="NCBI Taxonomy" id="1608957"/>
    <lineage>
        <taxon>Bacteria</taxon>
        <taxon>Bacillati</taxon>
        <taxon>Actinomycetota</taxon>
        <taxon>Nitriliruptoria</taxon>
        <taxon>Euzebyales</taxon>
    </lineage>
</organism>
<dbReference type="Gene3D" id="3.40.390.10">
    <property type="entry name" value="Collagenase (Catalytic Domain)"/>
    <property type="match status" value="1"/>
</dbReference>
<proteinExistence type="inferred from homology"/>
<evidence type="ECO:0000259" key="8">
    <source>
        <dbReference type="Pfam" id="PF01431"/>
    </source>
</evidence>
<comment type="similarity">
    <text evidence="2">Belongs to the peptidase M13 family.</text>
</comment>
<feature type="domain" description="Peptidase M13 N-terminal" evidence="9">
    <location>
        <begin position="21"/>
        <end position="403"/>
    </location>
</feature>
<dbReference type="OrthoDB" id="9775677at2"/>